<feature type="compositionally biased region" description="Acidic residues" evidence="1">
    <location>
        <begin position="354"/>
        <end position="379"/>
    </location>
</feature>
<feature type="region of interest" description="Disordered" evidence="1">
    <location>
        <begin position="347"/>
        <end position="379"/>
    </location>
</feature>
<dbReference type="RefSeq" id="XP_011133316.1">
    <property type="nucleotide sequence ID" value="XM_011135014.1"/>
</dbReference>
<accession>A0A023AYW4</accession>
<dbReference type="Proteomes" id="UP000019763">
    <property type="component" value="Unassembled WGS sequence"/>
</dbReference>
<keyword evidence="3" id="KW-1185">Reference proteome</keyword>
<evidence type="ECO:0000313" key="3">
    <source>
        <dbReference type="Proteomes" id="UP000019763"/>
    </source>
</evidence>
<evidence type="ECO:0000313" key="2">
    <source>
        <dbReference type="EMBL" id="EZG43465.1"/>
    </source>
</evidence>
<evidence type="ECO:0000256" key="1">
    <source>
        <dbReference type="SAM" id="MobiDB-lite"/>
    </source>
</evidence>
<dbReference type="EMBL" id="AFNH02001281">
    <property type="protein sequence ID" value="EZG43465.1"/>
    <property type="molecule type" value="Genomic_DNA"/>
</dbReference>
<comment type="caution">
    <text evidence="2">The sequence shown here is derived from an EMBL/GenBank/DDBJ whole genome shotgun (WGS) entry which is preliminary data.</text>
</comment>
<sequence length="379" mass="41083">MGGRMPGGMPGGMLGGRMPFGGFGGGGRGPPLRPMRSLKDKEAYLQDFYKRGPIRQTAFADLKPAYFDADEDQKSAVEVARRHWEEDLKGDASELWRRRSHFPVEQLSEWDRQRFANELLAETDVGAVLGESTLEGASGHVLDNQGRLVFQGRDPSATSGGLPMTMRRFLQPLGEPELQTVTAPAEKQQWAGVLGELDVAHATALPVQLVGVLGEQLLEAPPTAGSQQLSTEEAVERGCLEHLPKLIQDKQRQHAGEIISWPGGVEMRAAPPQEPPGTYATLNPHVEVLAGLRATSQQDIAKIQQLATAQFSPEMLNGAANRQQAPKTSNAELGDIGLGTDVDFGKFGGGSSELDYDGEDFFDDGLDDDDEEFDDSTDF</sequence>
<name>A0A023AYW4_GRENI</name>
<reference evidence="2" key="1">
    <citation type="submission" date="2013-12" db="EMBL/GenBank/DDBJ databases">
        <authorList>
            <person name="Omoto C.K."/>
            <person name="Sibley D."/>
            <person name="Venepally P."/>
            <person name="Hadjithomas M."/>
            <person name="Karamycheva S."/>
            <person name="Brunk B."/>
            <person name="Roos D."/>
            <person name="Caler E."/>
            <person name="Lorenzi H."/>
        </authorList>
    </citation>
    <scope>NUCLEOTIDE SEQUENCE</scope>
</reference>
<gene>
    <name evidence="2" type="ORF">GNI_171070</name>
</gene>
<proteinExistence type="predicted"/>
<dbReference type="GeneID" id="22915859"/>
<organism evidence="2 3">
    <name type="scientific">Gregarina niphandrodes</name>
    <name type="common">Septate eugregarine</name>
    <dbReference type="NCBI Taxonomy" id="110365"/>
    <lineage>
        <taxon>Eukaryota</taxon>
        <taxon>Sar</taxon>
        <taxon>Alveolata</taxon>
        <taxon>Apicomplexa</taxon>
        <taxon>Conoidasida</taxon>
        <taxon>Gregarinasina</taxon>
        <taxon>Eugregarinorida</taxon>
        <taxon>Gregarinidae</taxon>
        <taxon>Gregarina</taxon>
    </lineage>
</organism>
<dbReference type="VEuPathDB" id="CryptoDB:GNI_171070"/>
<protein>
    <submittedName>
        <fullName evidence="2">Uncharacterized protein</fullName>
    </submittedName>
</protein>
<dbReference type="AlphaFoldDB" id="A0A023AYW4"/>